<dbReference type="STRING" id="574087.Acear_1784"/>
<dbReference type="Gene3D" id="1.10.3210.10">
    <property type="entry name" value="Hypothetical protein af1432"/>
    <property type="match status" value="1"/>
</dbReference>
<dbReference type="eggNOG" id="COG1418">
    <property type="taxonomic scope" value="Bacteria"/>
</dbReference>
<dbReference type="RefSeq" id="WP_013278734.1">
    <property type="nucleotide sequence ID" value="NC_014378.1"/>
</dbReference>
<evidence type="ECO:0000313" key="3">
    <source>
        <dbReference type="Proteomes" id="UP000001661"/>
    </source>
</evidence>
<gene>
    <name evidence="2" type="ordered locus">Acear_1784</name>
</gene>
<reference evidence="2 3" key="1">
    <citation type="journal article" date="2010" name="Stand. Genomic Sci.">
        <title>Complete genome sequence of Acetohalobium arabaticum type strain (Z-7288).</title>
        <authorList>
            <person name="Sikorski J."/>
            <person name="Lapidus A."/>
            <person name="Chertkov O."/>
            <person name="Lucas S."/>
            <person name="Copeland A."/>
            <person name="Glavina Del Rio T."/>
            <person name="Nolan M."/>
            <person name="Tice H."/>
            <person name="Cheng J.F."/>
            <person name="Han C."/>
            <person name="Brambilla E."/>
            <person name="Pitluck S."/>
            <person name="Liolios K."/>
            <person name="Ivanova N."/>
            <person name="Mavromatis K."/>
            <person name="Mikhailova N."/>
            <person name="Pati A."/>
            <person name="Bruce D."/>
            <person name="Detter C."/>
            <person name="Tapia R."/>
            <person name="Goodwin L."/>
            <person name="Chen A."/>
            <person name="Palaniappan K."/>
            <person name="Land M."/>
            <person name="Hauser L."/>
            <person name="Chang Y.J."/>
            <person name="Jeffries C.D."/>
            <person name="Rohde M."/>
            <person name="Goker M."/>
            <person name="Spring S."/>
            <person name="Woyke T."/>
            <person name="Bristow J."/>
            <person name="Eisen J.A."/>
            <person name="Markowitz V."/>
            <person name="Hugenholtz P."/>
            <person name="Kyrpides N.C."/>
            <person name="Klenk H.P."/>
        </authorList>
    </citation>
    <scope>NUCLEOTIDE SEQUENCE [LARGE SCALE GENOMIC DNA]</scope>
    <source>
        <strain evidence="3">ATCC 49924 / DSM 5501 / Z-7288</strain>
    </source>
</reference>
<evidence type="ECO:0000259" key="1">
    <source>
        <dbReference type="PROSITE" id="PS51831"/>
    </source>
</evidence>
<dbReference type="InterPro" id="IPR006674">
    <property type="entry name" value="HD_domain"/>
</dbReference>
<keyword evidence="2" id="KW-0378">Hydrolase</keyword>
<dbReference type="EMBL" id="CP002105">
    <property type="protein sequence ID" value="ADL13289.1"/>
    <property type="molecule type" value="Genomic_DNA"/>
</dbReference>
<dbReference type="KEGG" id="aar:Acear_1784"/>
<dbReference type="InterPro" id="IPR003607">
    <property type="entry name" value="HD/PDEase_dom"/>
</dbReference>
<proteinExistence type="predicted"/>
<name>D9QRZ8_ACEAZ</name>
<dbReference type="AlphaFoldDB" id="D9QRZ8"/>
<feature type="domain" description="HD" evidence="1">
    <location>
        <begin position="33"/>
        <end position="147"/>
    </location>
</feature>
<dbReference type="OrthoDB" id="1669667at2"/>
<dbReference type="SMART" id="SM00471">
    <property type="entry name" value="HDc"/>
    <property type="match status" value="1"/>
</dbReference>
<dbReference type="CDD" id="cd00077">
    <property type="entry name" value="HDc"/>
    <property type="match status" value="1"/>
</dbReference>
<dbReference type="SUPFAM" id="SSF109604">
    <property type="entry name" value="HD-domain/PDEase-like"/>
    <property type="match status" value="1"/>
</dbReference>
<keyword evidence="3" id="KW-1185">Reference proteome</keyword>
<protein>
    <submittedName>
        <fullName evidence="2">Metal dependent phosphohydrolase</fullName>
    </submittedName>
</protein>
<dbReference type="PROSITE" id="PS51831">
    <property type="entry name" value="HD"/>
    <property type="match status" value="1"/>
</dbReference>
<accession>D9QRZ8</accession>
<dbReference type="Proteomes" id="UP000001661">
    <property type="component" value="Chromosome"/>
</dbReference>
<organism evidence="2 3">
    <name type="scientific">Acetohalobium arabaticum (strain ATCC 49924 / DSM 5501 / Z-7288)</name>
    <dbReference type="NCBI Taxonomy" id="574087"/>
    <lineage>
        <taxon>Bacteria</taxon>
        <taxon>Bacillati</taxon>
        <taxon>Bacillota</taxon>
        <taxon>Clostridia</taxon>
        <taxon>Halanaerobiales</taxon>
        <taxon>Halobacteroidaceae</taxon>
        <taxon>Acetohalobium</taxon>
    </lineage>
</organism>
<dbReference type="Pfam" id="PF01966">
    <property type="entry name" value="HD"/>
    <property type="match status" value="1"/>
</dbReference>
<dbReference type="GO" id="GO:0016787">
    <property type="term" value="F:hydrolase activity"/>
    <property type="evidence" value="ECO:0007669"/>
    <property type="project" value="UniProtKB-KW"/>
</dbReference>
<evidence type="ECO:0000313" key="2">
    <source>
        <dbReference type="EMBL" id="ADL13289.1"/>
    </source>
</evidence>
<sequence length="170" mass="20103">MERLNKIIDSQEYNSYLQKNHQREQDRIFCRHTWQHFIAVARITYLLILEEELAEELLTKWQLEEKNDLKEIVYTAAMLHDIGRWKQYDTGQDHAAVSAKLAVDLLEKYRYTALEKEIILTAIKEHRGKPDSDKSILGCLLCRGDNLSRNCRECFAREKCKSVKNPTIKY</sequence>
<dbReference type="HOGENOM" id="CLU_106618_0_0_9"/>